<protein>
    <submittedName>
        <fullName evidence="1">Uncharacterized protein</fullName>
    </submittedName>
</protein>
<organism evidence="1 2">
    <name type="scientific">Deinococcus arenae</name>
    <dbReference type="NCBI Taxonomy" id="1452751"/>
    <lineage>
        <taxon>Bacteria</taxon>
        <taxon>Thermotogati</taxon>
        <taxon>Deinococcota</taxon>
        <taxon>Deinococci</taxon>
        <taxon>Deinococcales</taxon>
        <taxon>Deinococcaceae</taxon>
        <taxon>Deinococcus</taxon>
    </lineage>
</organism>
<keyword evidence="2" id="KW-1185">Reference proteome</keyword>
<name>A0A8H9GKM8_9DEIO</name>
<proteinExistence type="predicted"/>
<gene>
    <name evidence="1" type="ORF">GCM10008956_07150</name>
</gene>
<comment type="caution">
    <text evidence="1">The sequence shown here is derived from an EMBL/GenBank/DDBJ whole genome shotgun (WGS) entry which is preliminary data.</text>
</comment>
<dbReference type="EMBL" id="BMQG01000002">
    <property type="protein sequence ID" value="GGM33490.1"/>
    <property type="molecule type" value="Genomic_DNA"/>
</dbReference>
<dbReference type="AlphaFoldDB" id="A0A8H9GKM8"/>
<dbReference type="Proteomes" id="UP000600547">
    <property type="component" value="Unassembled WGS sequence"/>
</dbReference>
<dbReference type="RefSeq" id="WP_110829987.1">
    <property type="nucleotide sequence ID" value="NZ_BMQG01000002.1"/>
</dbReference>
<evidence type="ECO:0000313" key="2">
    <source>
        <dbReference type="Proteomes" id="UP000600547"/>
    </source>
</evidence>
<accession>A0A8H9GKM8</accession>
<evidence type="ECO:0000313" key="1">
    <source>
        <dbReference type="EMBL" id="GGM33490.1"/>
    </source>
</evidence>
<reference evidence="2" key="1">
    <citation type="journal article" date="2019" name="Int. J. Syst. Evol. Microbiol.">
        <title>The Global Catalogue of Microorganisms (GCM) 10K type strain sequencing project: providing services to taxonomists for standard genome sequencing and annotation.</title>
        <authorList>
            <consortium name="The Broad Institute Genomics Platform"/>
            <consortium name="The Broad Institute Genome Sequencing Center for Infectious Disease"/>
            <person name="Wu L."/>
            <person name="Ma J."/>
        </authorList>
    </citation>
    <scope>NUCLEOTIDE SEQUENCE [LARGE SCALE GENOMIC DNA]</scope>
    <source>
        <strain evidence="2">JCM 31047</strain>
    </source>
</reference>
<sequence length="74" mass="8572">MITPEQTQELHASEMYWTARAMQEQGSRFYRALGDALHAADAANRRLILDTWPDACWDFYRRGLRLRAAEEGKG</sequence>